<dbReference type="KEGG" id="pbs:Plabr_3568"/>
<dbReference type="STRING" id="756272.Plabr_3568"/>
<accession>F0SP62</accession>
<evidence type="ECO:0000313" key="2">
    <source>
        <dbReference type="EMBL" id="ADY61165.1"/>
    </source>
</evidence>
<gene>
    <name evidence="2" type="ordered locus">Plabr_3568</name>
</gene>
<reference evidence="3" key="1">
    <citation type="submission" date="2011-02" db="EMBL/GenBank/DDBJ databases">
        <title>The complete genome of Planctomyces brasiliensis DSM 5305.</title>
        <authorList>
            <person name="Lucas S."/>
            <person name="Copeland A."/>
            <person name="Lapidus A."/>
            <person name="Bruce D."/>
            <person name="Goodwin L."/>
            <person name="Pitluck S."/>
            <person name="Kyrpides N."/>
            <person name="Mavromatis K."/>
            <person name="Pagani I."/>
            <person name="Ivanova N."/>
            <person name="Ovchinnikova G."/>
            <person name="Lu M."/>
            <person name="Detter J.C."/>
            <person name="Han C."/>
            <person name="Land M."/>
            <person name="Hauser L."/>
            <person name="Markowitz V."/>
            <person name="Cheng J.-F."/>
            <person name="Hugenholtz P."/>
            <person name="Woyke T."/>
            <person name="Wu D."/>
            <person name="Tindall B."/>
            <person name="Pomrenke H.G."/>
            <person name="Brambilla E."/>
            <person name="Klenk H.-P."/>
            <person name="Eisen J.A."/>
        </authorList>
    </citation>
    <scope>NUCLEOTIDE SEQUENCE [LARGE SCALE GENOMIC DNA]</scope>
    <source>
        <strain evidence="3">ATCC 49424 / DSM 5305 / JCM 21570 / NBRC 103401 / IFAM 1448</strain>
    </source>
</reference>
<name>F0SP62_RUBBR</name>
<evidence type="ECO:0000256" key="1">
    <source>
        <dbReference type="SAM" id="Phobius"/>
    </source>
</evidence>
<dbReference type="Proteomes" id="UP000006860">
    <property type="component" value="Chromosome"/>
</dbReference>
<proteinExistence type="predicted"/>
<feature type="transmembrane region" description="Helical" evidence="1">
    <location>
        <begin position="36"/>
        <end position="58"/>
    </location>
</feature>
<dbReference type="RefSeq" id="WP_013629884.1">
    <property type="nucleotide sequence ID" value="NC_015174.1"/>
</dbReference>
<dbReference type="HOGENOM" id="CLU_373340_0_0_0"/>
<dbReference type="AlphaFoldDB" id="F0SP62"/>
<dbReference type="eggNOG" id="ENOG5031WRF">
    <property type="taxonomic scope" value="Bacteria"/>
</dbReference>
<keyword evidence="1" id="KW-0812">Transmembrane</keyword>
<sequence length="744" mass="84430">MLHRGILILLSAGLTLSAMFCHVLWSEDSLLGSAALPWLFGLIVLIQVLIFALVVRYLREDSRRVHRRTVAAGEEELTQFRLEMERELEAESARIDQQSRKLADRYRVMHEWMDYPRMLDLQSGDALPVPSAAQASVFSLQHRSATAEDRKVREILDSQAETIYEKIRQNTYSPHGQFDPLLLRDDMLEVVVRIAQVYQPQLQNPLLSTSPEQIARALNRIGLHLLVVMDQLPLDLKSYNIQRTYDTIRHAITTYGTYKRASPYLNWASKGMYVGRMVTSTNPIALGLLWGATELGKFGAQKLATHLIDRQAIGFLQSVIRVVGYEVAAIYGGDFRYRDPNWCYAVELTHMMGSFPHSRESIQYAFRELGRLQLRNEYDRLAAYRALAAGKVLDRKQTHPEQLDETERKQIIELLEKAYAEILHGRYQPEADRWRKGVQDHLGMQMTFQSTVARTSQPAAPEGNIAIFEYLVGFLRVAKQTPSAALQSAIESLKLPSAAGAEQAEHAQQMIDNLLKQPAGDRHIEFIPPDLDPNSKQVNRFLEAMCRINAEQPPYSPQAEQILLETGLYYRRPVSEWTGQILDCYQQQIAPLVPHVEKLEREPYRLLCRGLLYLANELEIDVASIQQVHRHVSVAFTLKTPTAESPNPIENYFVVVLPDRAILLHCGNLESYPEIVWSSDETTQLENTSSMLTAEARLSGGQTVGEWKTTPVLEIKLQAPMTARYQNYFAALSELFGESASPAS</sequence>
<keyword evidence="1" id="KW-1133">Transmembrane helix</keyword>
<keyword evidence="3" id="KW-1185">Reference proteome</keyword>
<dbReference type="EMBL" id="CP002546">
    <property type="protein sequence ID" value="ADY61165.1"/>
    <property type="molecule type" value="Genomic_DNA"/>
</dbReference>
<protein>
    <submittedName>
        <fullName evidence="2">Uncharacterized protein</fullName>
    </submittedName>
</protein>
<organism evidence="2 3">
    <name type="scientific">Rubinisphaera brasiliensis (strain ATCC 49424 / DSM 5305 / JCM 21570 / IAM 15109 / NBRC 103401 / IFAM 1448)</name>
    <name type="common">Planctomyces brasiliensis</name>
    <dbReference type="NCBI Taxonomy" id="756272"/>
    <lineage>
        <taxon>Bacteria</taxon>
        <taxon>Pseudomonadati</taxon>
        <taxon>Planctomycetota</taxon>
        <taxon>Planctomycetia</taxon>
        <taxon>Planctomycetales</taxon>
        <taxon>Planctomycetaceae</taxon>
        <taxon>Rubinisphaera</taxon>
    </lineage>
</organism>
<evidence type="ECO:0000313" key="3">
    <source>
        <dbReference type="Proteomes" id="UP000006860"/>
    </source>
</evidence>
<keyword evidence="1" id="KW-0472">Membrane</keyword>
<dbReference type="OrthoDB" id="251692at2"/>